<dbReference type="PANTHER" id="PTHR10366:SF564">
    <property type="entry name" value="STEROL-4-ALPHA-CARBOXYLATE 3-DEHYDROGENASE, DECARBOXYLATING"/>
    <property type="match status" value="1"/>
</dbReference>
<dbReference type="AlphaFoldDB" id="A0A4R5NUN1"/>
<dbReference type="EMBL" id="PUFP01000001">
    <property type="protein sequence ID" value="TDG81619.1"/>
    <property type="molecule type" value="Genomic_DNA"/>
</dbReference>
<keyword evidence="1" id="KW-0560">Oxidoreductase</keyword>
<accession>A0A4R5NUN1</accession>
<name>A0A4R5NUN1_LENBU</name>
<dbReference type="Proteomes" id="UP000295181">
    <property type="component" value="Unassembled WGS sequence"/>
</dbReference>
<dbReference type="Gene3D" id="3.40.50.720">
    <property type="entry name" value="NAD(P)-binding Rossmann-like Domain"/>
    <property type="match status" value="1"/>
</dbReference>
<organism evidence="3 4">
    <name type="scientific">Lentilactobacillus buchneri DSM 20057</name>
    <dbReference type="NCBI Taxonomy" id="1423728"/>
    <lineage>
        <taxon>Bacteria</taxon>
        <taxon>Bacillati</taxon>
        <taxon>Bacillota</taxon>
        <taxon>Bacilli</taxon>
        <taxon>Lactobacillales</taxon>
        <taxon>Lactobacillaceae</taxon>
        <taxon>Lentilactobacillus</taxon>
    </lineage>
</organism>
<evidence type="ECO:0000256" key="1">
    <source>
        <dbReference type="ARBA" id="ARBA00023002"/>
    </source>
</evidence>
<protein>
    <recommendedName>
        <fullName evidence="2">3-beta hydroxysteroid dehydrogenase/isomerase domain-containing protein</fullName>
    </recommendedName>
</protein>
<dbReference type="GO" id="GO:0006694">
    <property type="term" value="P:steroid biosynthetic process"/>
    <property type="evidence" value="ECO:0007669"/>
    <property type="project" value="InterPro"/>
</dbReference>
<dbReference type="InterPro" id="IPR002225">
    <property type="entry name" value="3Beta_OHSteriod_DH/Estase"/>
</dbReference>
<comment type="caution">
    <text evidence="3">The sequence shown here is derived from an EMBL/GenBank/DDBJ whole genome shotgun (WGS) entry which is preliminary data.</text>
</comment>
<evidence type="ECO:0000313" key="3">
    <source>
        <dbReference type="EMBL" id="TDG81619.1"/>
    </source>
</evidence>
<dbReference type="FunFam" id="3.40.50.720:FF:000336">
    <property type="entry name" value="Aldehyde reductase"/>
    <property type="match status" value="1"/>
</dbReference>
<dbReference type="Pfam" id="PF01073">
    <property type="entry name" value="3Beta_HSD"/>
    <property type="match status" value="1"/>
</dbReference>
<proteinExistence type="predicted"/>
<evidence type="ECO:0000313" key="4">
    <source>
        <dbReference type="Proteomes" id="UP000295181"/>
    </source>
</evidence>
<reference evidence="3 4" key="1">
    <citation type="journal article" date="2019" name="Appl. Microbiol. Biotechnol.">
        <title>Uncovering carbohydrate metabolism through a genotype-phenotype association study of 56 lactic acid bacteria genomes.</title>
        <authorList>
            <person name="Buron-Moles G."/>
            <person name="Chailyan A."/>
            <person name="Dolejs I."/>
            <person name="Forster J."/>
            <person name="Miks M.H."/>
        </authorList>
    </citation>
    <scope>NUCLEOTIDE SEQUENCE [LARGE SCALE GENOMIC DNA]</scope>
    <source>
        <strain evidence="3 4">ATCC 4005</strain>
    </source>
</reference>
<dbReference type="SUPFAM" id="SSF51735">
    <property type="entry name" value="NAD(P)-binding Rossmann-fold domains"/>
    <property type="match status" value="1"/>
</dbReference>
<feature type="domain" description="3-beta hydroxysteroid dehydrogenase/isomerase" evidence="2">
    <location>
        <begin position="6"/>
        <end position="238"/>
    </location>
</feature>
<dbReference type="RefSeq" id="WP_013728654.1">
    <property type="nucleotide sequence ID" value="NZ_AZDM01000036.1"/>
</dbReference>
<dbReference type="CDD" id="cd05227">
    <property type="entry name" value="AR_SDR_e"/>
    <property type="match status" value="1"/>
</dbReference>
<dbReference type="InterPro" id="IPR036291">
    <property type="entry name" value="NAD(P)-bd_dom_sf"/>
</dbReference>
<dbReference type="InterPro" id="IPR050425">
    <property type="entry name" value="NAD(P)_dehydrat-like"/>
</dbReference>
<sequence length="343" mass="37610">MIKKVLVTGGNGFLGLRIISQLLAKGYDVRTTLRSLDKQSLVLDTLAANNIANLDQLEFVRADLSKDDGWQEAMNGITDVMSVASPVFFGNTKDKNAAMRPAIDGITRNVQAAQNAGVKRLVMTANFGGVGFSNLDKNSITDENDWTNPDQKGLSLYEKSKLLAEKEAWKLVNESDNSMALTTINPVAILGPAMNGHISGSFGILENLMNGSMKHIPNIPLNIVDVRDVADLHIRAMENPNAAGERFIATADGQITMPEMATIIRQHYPQLKSEVADKILPNWVVRVGSLFNQQAKEGQLLLDVNRNVSNQKARDLLGWQPVGSIEKTILDTLQSMDKFDLLK</sequence>
<dbReference type="PANTHER" id="PTHR10366">
    <property type="entry name" value="NAD DEPENDENT EPIMERASE/DEHYDRATASE"/>
    <property type="match status" value="1"/>
</dbReference>
<gene>
    <name evidence="3" type="ORF">C5L32_000591</name>
</gene>
<dbReference type="GeneID" id="72460582"/>
<dbReference type="GO" id="GO:0016616">
    <property type="term" value="F:oxidoreductase activity, acting on the CH-OH group of donors, NAD or NADP as acceptor"/>
    <property type="evidence" value="ECO:0007669"/>
    <property type="project" value="InterPro"/>
</dbReference>
<evidence type="ECO:0000259" key="2">
    <source>
        <dbReference type="Pfam" id="PF01073"/>
    </source>
</evidence>